<dbReference type="EMBL" id="BRXZ01000018">
    <property type="protein sequence ID" value="GMI03142.1"/>
    <property type="molecule type" value="Genomic_DNA"/>
</dbReference>
<proteinExistence type="predicted"/>
<evidence type="ECO:0000313" key="2">
    <source>
        <dbReference type="EMBL" id="GMI03142.1"/>
    </source>
</evidence>
<evidence type="ECO:0000256" key="1">
    <source>
        <dbReference type="SAM" id="MobiDB-lite"/>
    </source>
</evidence>
<gene>
    <name evidence="2" type="ORF">TrRE_jg5848</name>
</gene>
<sequence>MTTLTPFAPFLDTFIEIDERISSEIRSFVSILKTFPKCDEQGNKIRDKIWLEGVLPFLTGESCPWIAESADKGAESGIEVVTKDKKNVEEGEVQQREGHAALGQPREFSSTLNILGEINARPSSSMERMSITGGVRFGKIYLQFTLLAIGRREEEEENRKKRDLGLGFYCIMARKNKELEEDNKDRGDTRERGVGVSTLAYRPPHGLGRRRGMGRKAIGH</sequence>
<dbReference type="OrthoDB" id="10496024at2759"/>
<organism evidence="2 3">
    <name type="scientific">Triparma retinervis</name>
    <dbReference type="NCBI Taxonomy" id="2557542"/>
    <lineage>
        <taxon>Eukaryota</taxon>
        <taxon>Sar</taxon>
        <taxon>Stramenopiles</taxon>
        <taxon>Ochrophyta</taxon>
        <taxon>Bolidophyceae</taxon>
        <taxon>Parmales</taxon>
        <taxon>Triparmaceae</taxon>
        <taxon>Triparma</taxon>
    </lineage>
</organism>
<comment type="caution">
    <text evidence="2">The sequence shown here is derived from an EMBL/GenBank/DDBJ whole genome shotgun (WGS) entry which is preliminary data.</text>
</comment>
<feature type="region of interest" description="Disordered" evidence="1">
    <location>
        <begin position="199"/>
        <end position="220"/>
    </location>
</feature>
<accession>A0A9W7CAT6</accession>
<keyword evidence="3" id="KW-1185">Reference proteome</keyword>
<reference evidence="2" key="1">
    <citation type="submission" date="2022-07" db="EMBL/GenBank/DDBJ databases">
        <title>Genome analysis of Parmales, a sister group of diatoms, reveals the evolutionary specialization of diatoms from phago-mixotrophs to photoautotrophs.</title>
        <authorList>
            <person name="Ban H."/>
            <person name="Sato S."/>
            <person name="Yoshikawa S."/>
            <person name="Kazumasa Y."/>
            <person name="Nakamura Y."/>
            <person name="Ichinomiya M."/>
            <person name="Saitoh K."/>
            <person name="Sato N."/>
            <person name="Blanc-Mathieu R."/>
            <person name="Endo H."/>
            <person name="Kuwata A."/>
            <person name="Ogata H."/>
        </authorList>
    </citation>
    <scope>NUCLEOTIDE SEQUENCE</scope>
</reference>
<evidence type="ECO:0000313" key="3">
    <source>
        <dbReference type="Proteomes" id="UP001165082"/>
    </source>
</evidence>
<feature type="compositionally biased region" description="Basic residues" evidence="1">
    <location>
        <begin position="207"/>
        <end position="220"/>
    </location>
</feature>
<name>A0A9W7CAT6_9STRA</name>
<dbReference type="Proteomes" id="UP001165082">
    <property type="component" value="Unassembled WGS sequence"/>
</dbReference>
<protein>
    <submittedName>
        <fullName evidence="2">Uncharacterized protein</fullName>
    </submittedName>
</protein>
<dbReference type="AlphaFoldDB" id="A0A9W7CAT6"/>